<name>A0A1I4G531_9LACT</name>
<dbReference type="Proteomes" id="UP000181969">
    <property type="component" value="Unassembled WGS sequence"/>
</dbReference>
<dbReference type="AlphaFoldDB" id="A0A1I4G531"/>
<dbReference type="CDD" id="cd03392">
    <property type="entry name" value="PAP2_like_2"/>
    <property type="match status" value="1"/>
</dbReference>
<dbReference type="Pfam" id="PF01569">
    <property type="entry name" value="PAP2"/>
    <property type="match status" value="1"/>
</dbReference>
<gene>
    <name evidence="3" type="ORF">SAMN05216438_10322</name>
</gene>
<feature type="transmembrane region" description="Helical" evidence="1">
    <location>
        <begin position="192"/>
        <end position="209"/>
    </location>
</feature>
<dbReference type="EMBL" id="FOTJ01000003">
    <property type="protein sequence ID" value="SFL24181.1"/>
    <property type="molecule type" value="Genomic_DNA"/>
</dbReference>
<dbReference type="PANTHER" id="PTHR14969:SF13">
    <property type="entry name" value="AT30094P"/>
    <property type="match status" value="1"/>
</dbReference>
<sequence>MNKKIYYTTGLLTLVSFITLTAIVKLSYTHAPIPSIDSHLQTVAWHLQNNEVLVQISSVIAKFLGDTMGAVIGLIIAAIIFIKDKVSAIWLALVAGIAVGGNTLIKLVIGRDRPDIHRIAAFTNEPGKSFASGHTTFAVVLFGCLFFILLHYLTSVWSKTLVGLIAVGLIFLTMFSRVLLGVHYPSDTLGGLLWGLSVICLTYPTYLHYKKPEKPQRYVPKSMREAA</sequence>
<accession>A0A1I4G531</accession>
<feature type="transmembrane region" description="Helical" evidence="1">
    <location>
        <begin position="88"/>
        <end position="109"/>
    </location>
</feature>
<reference evidence="3 4" key="1">
    <citation type="submission" date="2016-10" db="EMBL/GenBank/DDBJ databases">
        <authorList>
            <person name="de Groot N.N."/>
        </authorList>
    </citation>
    <scope>NUCLEOTIDE SEQUENCE [LARGE SCALE GENOMIC DNA]</scope>
    <source>
        <strain evidence="3 4">M79</strain>
    </source>
</reference>
<protein>
    <submittedName>
        <fullName evidence="3">Undecaprenyl-diphosphatase</fullName>
    </submittedName>
</protein>
<dbReference type="InterPro" id="IPR000326">
    <property type="entry name" value="PAP2/HPO"/>
</dbReference>
<feature type="transmembrane region" description="Helical" evidence="1">
    <location>
        <begin position="130"/>
        <end position="154"/>
    </location>
</feature>
<feature type="transmembrane region" description="Helical" evidence="1">
    <location>
        <begin position="6"/>
        <end position="28"/>
    </location>
</feature>
<evidence type="ECO:0000313" key="4">
    <source>
        <dbReference type="Proteomes" id="UP000181969"/>
    </source>
</evidence>
<dbReference type="InterPro" id="IPR036938">
    <property type="entry name" value="PAP2/HPO_sf"/>
</dbReference>
<dbReference type="OrthoDB" id="9789113at2"/>
<keyword evidence="1" id="KW-1133">Transmembrane helix</keyword>
<evidence type="ECO:0000313" key="3">
    <source>
        <dbReference type="EMBL" id="SFL24181.1"/>
    </source>
</evidence>
<keyword evidence="1" id="KW-0812">Transmembrane</keyword>
<proteinExistence type="predicted"/>
<evidence type="ECO:0000256" key="1">
    <source>
        <dbReference type="SAM" id="Phobius"/>
    </source>
</evidence>
<dbReference type="Gene3D" id="1.20.144.10">
    <property type="entry name" value="Phosphatidic acid phosphatase type 2/haloperoxidase"/>
    <property type="match status" value="2"/>
</dbReference>
<dbReference type="SUPFAM" id="SSF48317">
    <property type="entry name" value="Acid phosphatase/Vanadium-dependent haloperoxidase"/>
    <property type="match status" value="1"/>
</dbReference>
<keyword evidence="1" id="KW-0472">Membrane</keyword>
<dbReference type="PANTHER" id="PTHR14969">
    <property type="entry name" value="SPHINGOSINE-1-PHOSPHATE PHOSPHOHYDROLASE"/>
    <property type="match status" value="1"/>
</dbReference>
<dbReference type="SMART" id="SM00014">
    <property type="entry name" value="acidPPc"/>
    <property type="match status" value="1"/>
</dbReference>
<feature type="domain" description="Phosphatidic acid phosphatase type 2/haloperoxidase" evidence="2">
    <location>
        <begin position="85"/>
        <end position="203"/>
    </location>
</feature>
<dbReference type="RefSeq" id="WP_014024242.1">
    <property type="nucleotide sequence ID" value="NZ_AP027239.1"/>
</dbReference>
<evidence type="ECO:0000259" key="2">
    <source>
        <dbReference type="SMART" id="SM00014"/>
    </source>
</evidence>
<organism evidence="3 4">
    <name type="scientific">Lactococcus garvieae</name>
    <dbReference type="NCBI Taxonomy" id="1363"/>
    <lineage>
        <taxon>Bacteria</taxon>
        <taxon>Bacillati</taxon>
        <taxon>Bacillota</taxon>
        <taxon>Bacilli</taxon>
        <taxon>Lactobacillales</taxon>
        <taxon>Streptococcaceae</taxon>
        <taxon>Lactococcus</taxon>
    </lineage>
</organism>
<feature type="transmembrane region" description="Helical" evidence="1">
    <location>
        <begin position="160"/>
        <end position="180"/>
    </location>
</feature>
<feature type="transmembrane region" description="Helical" evidence="1">
    <location>
        <begin position="63"/>
        <end position="82"/>
    </location>
</feature>
<dbReference type="OMA" id="STWFAQS"/>